<sequence>MKIGREKLIFEQEEKSRRLDEVMELLKKEVDEEKTKELTKEAYSLIKIRFLESGGVFYDDINEFYHDLRGNFVVRMESPERVVNSVGMHKDLKISPQKDHPNVVEWRSEYGSVGLRDAFLEGTGMLGGLITVIGFRKGKGIRVSDVGEEEKEMFGRERGLVRIAKGKAHPEDMQFVILRLPIECFPEDEITSQDRTSIQKYNQHYVFRGFAFNESAETAREERLAA</sequence>
<dbReference type="EMBL" id="MFKG01000034">
    <property type="protein sequence ID" value="OGG39973.1"/>
    <property type="molecule type" value="Genomic_DNA"/>
</dbReference>
<accession>A0A1F6BT09</accession>
<comment type="caution">
    <text evidence="2">The sequence shown here is derived from an EMBL/GenBank/DDBJ whole genome shotgun (WGS) entry which is preliminary data.</text>
</comment>
<reference evidence="2 3" key="1">
    <citation type="journal article" date="2016" name="Nat. Commun.">
        <title>Thousands of microbial genomes shed light on interconnected biogeochemical processes in an aquifer system.</title>
        <authorList>
            <person name="Anantharaman K."/>
            <person name="Brown C.T."/>
            <person name="Hug L.A."/>
            <person name="Sharon I."/>
            <person name="Castelle C.J."/>
            <person name="Probst A.J."/>
            <person name="Thomas B.C."/>
            <person name="Singh A."/>
            <person name="Wilkins M.J."/>
            <person name="Karaoz U."/>
            <person name="Brodie E.L."/>
            <person name="Williams K.H."/>
            <person name="Hubbard S.S."/>
            <person name="Banfield J.F."/>
        </authorList>
    </citation>
    <scope>NUCLEOTIDE SEQUENCE [LARGE SCALE GENOMIC DNA]</scope>
</reference>
<keyword evidence="1" id="KW-0175">Coiled coil</keyword>
<dbReference type="AlphaFoldDB" id="A0A1F6BT09"/>
<gene>
    <name evidence="2" type="ORF">A2116_01745</name>
</gene>
<proteinExistence type="predicted"/>
<evidence type="ECO:0000313" key="2">
    <source>
        <dbReference type="EMBL" id="OGG39973.1"/>
    </source>
</evidence>
<feature type="coiled-coil region" evidence="1">
    <location>
        <begin position="9"/>
        <end position="36"/>
    </location>
</feature>
<name>A0A1F6BT09_9BACT</name>
<evidence type="ECO:0000256" key="1">
    <source>
        <dbReference type="SAM" id="Coils"/>
    </source>
</evidence>
<protein>
    <submittedName>
        <fullName evidence="2">Uncharacterized protein</fullName>
    </submittedName>
</protein>
<organism evidence="2 3">
    <name type="scientific">Candidatus Jorgensenbacteria bacterium GWA1_49_17</name>
    <dbReference type="NCBI Taxonomy" id="1798467"/>
    <lineage>
        <taxon>Bacteria</taxon>
        <taxon>Candidatus Joergenseniibacteriota</taxon>
    </lineage>
</organism>
<evidence type="ECO:0000313" key="3">
    <source>
        <dbReference type="Proteomes" id="UP000179368"/>
    </source>
</evidence>
<dbReference type="Proteomes" id="UP000179368">
    <property type="component" value="Unassembled WGS sequence"/>
</dbReference>